<evidence type="ECO:0000256" key="2">
    <source>
        <dbReference type="SAM" id="MobiDB-lite"/>
    </source>
</evidence>
<feature type="region of interest" description="Disordered" evidence="2">
    <location>
        <begin position="327"/>
        <end position="348"/>
    </location>
</feature>
<sequence length="348" mass="38019">MKYTPFGRNTGLRVAELALGTGTFGTGWGYGSEKEEARQVFDRYVDAGGNFIDTADAYQFGQSEQMVGEFIAAERDRFVVATKYTLGATPEASVAHTGNSRKNMIASVEASLKRLKTDRIDLLWAHFSDNLTPLEEIVRAFDDLIRAGKIQYAGLSNFPAWRIARADTLAELRGWARIAGIQVEYSLVERTAERELLPMAEALGMAATLWSPLGGGLLTGKYRHSNAGRLTELGRLVHREKDTALLDEVLAIAQEHGAQPTHVAIAWLRNRAAHSSTSLIPILGPRTLAQLDDTLSALSLTLSEEQVARLDRVSAIEPGTPHRQIADTLARAQGGDSDRFAAPRPPRA</sequence>
<reference evidence="4 5" key="1">
    <citation type="submission" date="2017-11" db="EMBL/GenBank/DDBJ databases">
        <title>Genome sequence of the oocydin A producing rhizobacterium Serratia plymuthica 4Rx5.</title>
        <authorList>
            <person name="Matilla M.A."/>
            <person name="Udaondo Z."/>
            <person name="Salmond G.P.C."/>
        </authorList>
    </citation>
    <scope>NUCLEOTIDE SEQUENCE [LARGE SCALE GENOMIC DNA]</scope>
    <source>
        <strain evidence="4 5">4Rx5</strain>
    </source>
</reference>
<dbReference type="CDD" id="cd19080">
    <property type="entry name" value="AKR_AKR9A_9B"/>
    <property type="match status" value="1"/>
</dbReference>
<dbReference type="InterPro" id="IPR036812">
    <property type="entry name" value="NAD(P)_OxRdtase_dom_sf"/>
</dbReference>
<dbReference type="AlphaFoldDB" id="A0A318P6Q4"/>
<organism evidence="4 5">
    <name type="scientific">Serratia plymuthica</name>
    <dbReference type="NCBI Taxonomy" id="82996"/>
    <lineage>
        <taxon>Bacteria</taxon>
        <taxon>Pseudomonadati</taxon>
        <taxon>Pseudomonadota</taxon>
        <taxon>Gammaproteobacteria</taxon>
        <taxon>Enterobacterales</taxon>
        <taxon>Yersiniaceae</taxon>
        <taxon>Serratia</taxon>
    </lineage>
</organism>
<dbReference type="SUPFAM" id="SSF51430">
    <property type="entry name" value="NAD(P)-linked oxidoreductase"/>
    <property type="match status" value="1"/>
</dbReference>
<comment type="caution">
    <text evidence="4">The sequence shown here is derived from an EMBL/GenBank/DDBJ whole genome shotgun (WGS) entry which is preliminary data.</text>
</comment>
<dbReference type="Gene3D" id="3.20.20.100">
    <property type="entry name" value="NADP-dependent oxidoreductase domain"/>
    <property type="match status" value="1"/>
</dbReference>
<name>A0A318P6Q4_SERPL</name>
<dbReference type="RefSeq" id="WP_004949178.1">
    <property type="nucleotide sequence ID" value="NZ_CAMISH010000002.1"/>
</dbReference>
<proteinExistence type="predicted"/>
<evidence type="ECO:0000313" key="5">
    <source>
        <dbReference type="Proteomes" id="UP000248196"/>
    </source>
</evidence>
<dbReference type="GO" id="GO:0016491">
    <property type="term" value="F:oxidoreductase activity"/>
    <property type="evidence" value="ECO:0007669"/>
    <property type="project" value="UniProtKB-KW"/>
</dbReference>
<dbReference type="Pfam" id="PF00248">
    <property type="entry name" value="Aldo_ket_red"/>
    <property type="match status" value="1"/>
</dbReference>
<dbReference type="PANTHER" id="PTHR43364">
    <property type="entry name" value="NADH-SPECIFIC METHYLGLYOXAL REDUCTASE-RELATED"/>
    <property type="match status" value="1"/>
</dbReference>
<evidence type="ECO:0000313" key="4">
    <source>
        <dbReference type="EMBL" id="PYD37763.1"/>
    </source>
</evidence>
<dbReference type="OrthoDB" id="9772407at2"/>
<dbReference type="InterPro" id="IPR050523">
    <property type="entry name" value="AKR_Detox_Biosynth"/>
</dbReference>
<evidence type="ECO:0000256" key="1">
    <source>
        <dbReference type="ARBA" id="ARBA00023002"/>
    </source>
</evidence>
<dbReference type="Proteomes" id="UP000248196">
    <property type="component" value="Unassembled WGS sequence"/>
</dbReference>
<feature type="domain" description="NADP-dependent oxidoreductase" evidence="3">
    <location>
        <begin position="16"/>
        <end position="313"/>
    </location>
</feature>
<protein>
    <submittedName>
        <fullName evidence="4">Aldo/keto reductase</fullName>
    </submittedName>
</protein>
<dbReference type="PANTHER" id="PTHR43364:SF4">
    <property type="entry name" value="NAD(P)-LINKED OXIDOREDUCTASE SUPERFAMILY PROTEIN"/>
    <property type="match status" value="1"/>
</dbReference>
<evidence type="ECO:0000259" key="3">
    <source>
        <dbReference type="Pfam" id="PF00248"/>
    </source>
</evidence>
<dbReference type="EMBL" id="PESE01000005">
    <property type="protein sequence ID" value="PYD37763.1"/>
    <property type="molecule type" value="Genomic_DNA"/>
</dbReference>
<gene>
    <name evidence="4" type="ORF">CT690_16980</name>
</gene>
<keyword evidence="1" id="KW-0560">Oxidoreductase</keyword>
<accession>A0A318P6Q4</accession>
<dbReference type="FunFam" id="3.20.20.100:FF:000004">
    <property type="entry name" value="Oxidoreductase, aldo/keto reductase"/>
    <property type="match status" value="1"/>
</dbReference>
<dbReference type="GO" id="GO:0005829">
    <property type="term" value="C:cytosol"/>
    <property type="evidence" value="ECO:0007669"/>
    <property type="project" value="TreeGrafter"/>
</dbReference>
<dbReference type="InterPro" id="IPR023210">
    <property type="entry name" value="NADP_OxRdtase_dom"/>
</dbReference>